<keyword evidence="2" id="KW-0732">Signal</keyword>
<evidence type="ECO:0000313" key="3">
    <source>
        <dbReference type="EMBL" id="KIS72377.1"/>
    </source>
</evidence>
<dbReference type="GeneID" id="23561988"/>
<dbReference type="KEGG" id="uma:UMAG_00781"/>
<feature type="signal peptide" evidence="2">
    <location>
        <begin position="1"/>
        <end position="22"/>
    </location>
</feature>
<sequence length="328" mass="34885">MKLNIAQALTCLTLVTSWSALAAPVPLQAEVSLSDSVKSWQSAVTDIDDKLQEAMEEHKAFSTKEKWAAGVVGGLSLLGTGGYIASSAIPVAKKKQQAEYLRGLQQAVATAKANAAVSQLVGSNAEKALDGGIATGKETRNWRVKRSAEEVVETASEAVKTHVEEDGESFHSATSRTPSLRLEDFDEGPTRNKAASALATSPGPHLESQLSFFGHEHPGPEQHWKANVEDHLSTLVTSVIELKQHQHDQLRTISPFTKTIIGLGLVNAVGGVVSAELSVQNTVQSAMRNHDGKDALPDVSVLDPKTCEPFANEIEGLDCSKAHGVAKS</sequence>
<evidence type="ECO:0000313" key="4">
    <source>
        <dbReference type="Proteomes" id="UP000000561"/>
    </source>
</evidence>
<feature type="chain" id="PRO_5002228671" evidence="2">
    <location>
        <begin position="23"/>
        <end position="328"/>
    </location>
</feature>
<dbReference type="AlphaFoldDB" id="A0A0D1CHD8"/>
<dbReference type="EMBL" id="CM003140">
    <property type="protein sequence ID" value="KIS72377.1"/>
    <property type="molecule type" value="Genomic_DNA"/>
</dbReference>
<dbReference type="Proteomes" id="UP000000561">
    <property type="component" value="Chromosome 1"/>
</dbReference>
<keyword evidence="4" id="KW-1185">Reference proteome</keyword>
<dbReference type="OMA" id="CLTHALP"/>
<dbReference type="VEuPathDB" id="FungiDB:UMAG_00781"/>
<feature type="region of interest" description="Disordered" evidence="1">
    <location>
        <begin position="163"/>
        <end position="202"/>
    </location>
</feature>
<dbReference type="RefSeq" id="XP_011386555.1">
    <property type="nucleotide sequence ID" value="XM_011388253.1"/>
</dbReference>
<evidence type="ECO:0000256" key="2">
    <source>
        <dbReference type="SAM" id="SignalP"/>
    </source>
</evidence>
<dbReference type="OrthoDB" id="2553336at2759"/>
<accession>A0A0D1CHD8</accession>
<proteinExistence type="predicted"/>
<evidence type="ECO:0000256" key="1">
    <source>
        <dbReference type="SAM" id="MobiDB-lite"/>
    </source>
</evidence>
<organism evidence="3 4">
    <name type="scientific">Mycosarcoma maydis</name>
    <name type="common">Corn smut fungus</name>
    <name type="synonym">Ustilago maydis</name>
    <dbReference type="NCBI Taxonomy" id="5270"/>
    <lineage>
        <taxon>Eukaryota</taxon>
        <taxon>Fungi</taxon>
        <taxon>Dikarya</taxon>
        <taxon>Basidiomycota</taxon>
        <taxon>Ustilaginomycotina</taxon>
        <taxon>Ustilaginomycetes</taxon>
        <taxon>Ustilaginales</taxon>
        <taxon>Ustilaginaceae</taxon>
        <taxon>Mycosarcoma</taxon>
    </lineage>
</organism>
<reference evidence="3 4" key="1">
    <citation type="journal article" date="2006" name="Nature">
        <title>Insights from the genome of the biotrophic fungal plant pathogen Ustilago maydis.</title>
        <authorList>
            <person name="Kamper J."/>
            <person name="Kahmann R."/>
            <person name="Bolker M."/>
            <person name="Ma L.J."/>
            <person name="Brefort T."/>
            <person name="Saville B.J."/>
            <person name="Banuett F."/>
            <person name="Kronstad J.W."/>
            <person name="Gold S.E."/>
            <person name="Muller O."/>
            <person name="Perlin M.H."/>
            <person name="Wosten H.A."/>
            <person name="de Vries R."/>
            <person name="Ruiz-Herrera J."/>
            <person name="Reynaga-Pena C.G."/>
            <person name="Snetselaar K."/>
            <person name="McCann M."/>
            <person name="Perez-Martin J."/>
            <person name="Feldbrugge M."/>
            <person name="Basse C.W."/>
            <person name="Steinberg G."/>
            <person name="Ibeas J.I."/>
            <person name="Holloman W."/>
            <person name="Guzman P."/>
            <person name="Farman M."/>
            <person name="Stajich J.E."/>
            <person name="Sentandreu R."/>
            <person name="Gonzalez-Prieto J.M."/>
            <person name="Kennell J.C."/>
            <person name="Molina L."/>
            <person name="Schirawski J."/>
            <person name="Mendoza-Mendoza A."/>
            <person name="Greilinger D."/>
            <person name="Munch K."/>
            <person name="Rossel N."/>
            <person name="Scherer M."/>
            <person name="Vranes M."/>
            <person name="Ladendorf O."/>
            <person name="Vincon V."/>
            <person name="Fuchs U."/>
            <person name="Sandrock B."/>
            <person name="Meng S."/>
            <person name="Ho E.C."/>
            <person name="Cahill M.J."/>
            <person name="Boyce K.J."/>
            <person name="Klose J."/>
            <person name="Klosterman S.J."/>
            <person name="Deelstra H.J."/>
            <person name="Ortiz-Castellanos L."/>
            <person name="Li W."/>
            <person name="Sanchez-Alonso P."/>
            <person name="Schreier P.H."/>
            <person name="Hauser-Hahn I."/>
            <person name="Vaupel M."/>
            <person name="Koopmann E."/>
            <person name="Friedrich G."/>
            <person name="Voss H."/>
            <person name="Schluter T."/>
            <person name="Margolis J."/>
            <person name="Platt D."/>
            <person name="Swimmer C."/>
            <person name="Gnirke A."/>
            <person name="Chen F."/>
            <person name="Vysotskaia V."/>
            <person name="Mannhaupt G."/>
            <person name="Guldener U."/>
            <person name="Munsterkotter M."/>
            <person name="Haase D."/>
            <person name="Oesterheld M."/>
            <person name="Mewes H.W."/>
            <person name="Mauceli E.W."/>
            <person name="DeCaprio D."/>
            <person name="Wade C.M."/>
            <person name="Butler J."/>
            <person name="Young S."/>
            <person name="Jaffe D.B."/>
            <person name="Calvo S."/>
            <person name="Nusbaum C."/>
            <person name="Galagan J."/>
            <person name="Birren B.W."/>
        </authorList>
    </citation>
    <scope>NUCLEOTIDE SEQUENCE [LARGE SCALE GENOMIC DNA]</scope>
    <source>
        <strain evidence="4">DSM 14603 / FGSC 9021 / UM521</strain>
    </source>
</reference>
<dbReference type="InParanoid" id="A0A0D1CHD8"/>
<name>A0A0D1CHD8_MYCMD</name>
<gene>
    <name evidence="3" type="ORF">UMAG_00781</name>
</gene>
<dbReference type="eggNOG" id="ENOG502R90P">
    <property type="taxonomic scope" value="Eukaryota"/>
</dbReference>
<protein>
    <submittedName>
        <fullName evidence="3">Uncharacterized protein</fullName>
    </submittedName>
</protein>